<proteinExistence type="predicted"/>
<evidence type="ECO:0000313" key="1">
    <source>
        <dbReference type="EMBL" id="KAH7991917.1"/>
    </source>
</evidence>
<comment type="caution">
    <text evidence="1">The sequence shown here is derived from an EMBL/GenBank/DDBJ whole genome shotgun (WGS) entry which is preliminary data.</text>
</comment>
<organism evidence="1 2">
    <name type="scientific">Sphaerodactylus townsendi</name>
    <dbReference type="NCBI Taxonomy" id="933632"/>
    <lineage>
        <taxon>Eukaryota</taxon>
        <taxon>Metazoa</taxon>
        <taxon>Chordata</taxon>
        <taxon>Craniata</taxon>
        <taxon>Vertebrata</taxon>
        <taxon>Euteleostomi</taxon>
        <taxon>Lepidosauria</taxon>
        <taxon>Squamata</taxon>
        <taxon>Bifurcata</taxon>
        <taxon>Gekkota</taxon>
        <taxon>Sphaerodactylidae</taxon>
        <taxon>Sphaerodactylus</taxon>
    </lineage>
</organism>
<dbReference type="EMBL" id="CM037616">
    <property type="protein sequence ID" value="KAH7991917.1"/>
    <property type="molecule type" value="Genomic_DNA"/>
</dbReference>
<accession>A0ACB8EH38</accession>
<gene>
    <name evidence="1" type="ORF">K3G42_016697</name>
</gene>
<reference evidence="1" key="1">
    <citation type="submission" date="2021-08" db="EMBL/GenBank/DDBJ databases">
        <title>The first chromosome-level gecko genome reveals the dynamic sex chromosomes of Neotropical dwarf geckos (Sphaerodactylidae: Sphaerodactylus).</title>
        <authorList>
            <person name="Pinto B.J."/>
            <person name="Keating S.E."/>
            <person name="Gamble T."/>
        </authorList>
    </citation>
    <scope>NUCLEOTIDE SEQUENCE</scope>
    <source>
        <strain evidence="1">TG3544</strain>
    </source>
</reference>
<protein>
    <submittedName>
        <fullName evidence="1">Uncharacterized protein</fullName>
    </submittedName>
</protein>
<dbReference type="Proteomes" id="UP000827872">
    <property type="component" value="Linkage Group LG03"/>
</dbReference>
<name>A0ACB8EH38_9SAUR</name>
<keyword evidence="2" id="KW-1185">Reference proteome</keyword>
<sequence>MSASTAPVSTGTSQDITITLKNAAFVKEMPLECHFGTDRIFEAQWLNVSTVQCNNVLLYTSEKRHLFPVNLQLREKPDRFIDSPQMMTGLL</sequence>
<evidence type="ECO:0000313" key="2">
    <source>
        <dbReference type="Proteomes" id="UP000827872"/>
    </source>
</evidence>